<feature type="region of interest" description="Disordered" evidence="1">
    <location>
        <begin position="34"/>
        <end position="108"/>
    </location>
</feature>
<accession>A0ABP6Q9P4</accession>
<protein>
    <submittedName>
        <fullName evidence="2">Uncharacterized protein</fullName>
    </submittedName>
</protein>
<dbReference type="EMBL" id="BAAAUH010000081">
    <property type="protein sequence ID" value="GAA3203634.1"/>
    <property type="molecule type" value="Genomic_DNA"/>
</dbReference>
<feature type="compositionally biased region" description="Basic and acidic residues" evidence="1">
    <location>
        <begin position="77"/>
        <end position="93"/>
    </location>
</feature>
<feature type="compositionally biased region" description="Low complexity" evidence="1">
    <location>
        <begin position="53"/>
        <end position="71"/>
    </location>
</feature>
<name>A0ABP6Q9P4_9ACTN</name>
<dbReference type="Proteomes" id="UP001501866">
    <property type="component" value="Unassembled WGS sequence"/>
</dbReference>
<reference evidence="3" key="1">
    <citation type="journal article" date="2019" name="Int. J. Syst. Evol. Microbiol.">
        <title>The Global Catalogue of Microorganisms (GCM) 10K type strain sequencing project: providing services to taxonomists for standard genome sequencing and annotation.</title>
        <authorList>
            <consortium name="The Broad Institute Genomics Platform"/>
            <consortium name="The Broad Institute Genome Sequencing Center for Infectious Disease"/>
            <person name="Wu L."/>
            <person name="Ma J."/>
        </authorList>
    </citation>
    <scope>NUCLEOTIDE SEQUENCE [LARGE SCALE GENOMIC DNA]</scope>
    <source>
        <strain evidence="3">JCM 9095</strain>
    </source>
</reference>
<sequence>MPAPALPGGIRAAASARIVHGSPCRLCRVVSAGRSAHGPVTEARAHSARRTRAAAGSPASGPTAATATGPGVPLRTRAPDDGRPTAAARDRMRAAGPRGDGGSARLRI</sequence>
<gene>
    <name evidence="2" type="ORF">GCM10010451_62780</name>
</gene>
<evidence type="ECO:0000256" key="1">
    <source>
        <dbReference type="SAM" id="MobiDB-lite"/>
    </source>
</evidence>
<evidence type="ECO:0000313" key="3">
    <source>
        <dbReference type="Proteomes" id="UP001501866"/>
    </source>
</evidence>
<keyword evidence="3" id="KW-1185">Reference proteome</keyword>
<proteinExistence type="predicted"/>
<evidence type="ECO:0000313" key="2">
    <source>
        <dbReference type="EMBL" id="GAA3203634.1"/>
    </source>
</evidence>
<organism evidence="2 3">
    <name type="scientific">Streptomyces virens</name>
    <dbReference type="NCBI Taxonomy" id="285572"/>
    <lineage>
        <taxon>Bacteria</taxon>
        <taxon>Bacillati</taxon>
        <taxon>Actinomycetota</taxon>
        <taxon>Actinomycetes</taxon>
        <taxon>Kitasatosporales</taxon>
        <taxon>Streptomycetaceae</taxon>
        <taxon>Streptomyces</taxon>
    </lineage>
</organism>
<comment type="caution">
    <text evidence="2">The sequence shown here is derived from an EMBL/GenBank/DDBJ whole genome shotgun (WGS) entry which is preliminary data.</text>
</comment>